<evidence type="ECO:0000256" key="3">
    <source>
        <dbReference type="ARBA" id="ARBA00023002"/>
    </source>
</evidence>
<dbReference type="EMBL" id="JAOTPV010000017">
    <property type="protein sequence ID" value="KAJ4473769.1"/>
    <property type="molecule type" value="Genomic_DNA"/>
</dbReference>
<keyword evidence="3" id="KW-0560">Oxidoreductase</keyword>
<dbReference type="OrthoDB" id="2349068at2759"/>
<evidence type="ECO:0000313" key="5">
    <source>
        <dbReference type="Proteomes" id="UP001150266"/>
    </source>
</evidence>
<protein>
    <submittedName>
        <fullName evidence="4">NPD-domain-containing protein</fullName>
    </submittedName>
</protein>
<keyword evidence="5" id="KW-1185">Reference proteome</keyword>
<keyword evidence="1" id="KW-0285">Flavoprotein</keyword>
<organism evidence="4 5">
    <name type="scientific">Lentinula aciculospora</name>
    <dbReference type="NCBI Taxonomy" id="153920"/>
    <lineage>
        <taxon>Eukaryota</taxon>
        <taxon>Fungi</taxon>
        <taxon>Dikarya</taxon>
        <taxon>Basidiomycota</taxon>
        <taxon>Agaricomycotina</taxon>
        <taxon>Agaricomycetes</taxon>
        <taxon>Agaricomycetidae</taxon>
        <taxon>Agaricales</taxon>
        <taxon>Marasmiineae</taxon>
        <taxon>Omphalotaceae</taxon>
        <taxon>Lentinula</taxon>
    </lineage>
</organism>
<dbReference type="PANTHER" id="PTHR32332">
    <property type="entry name" value="2-NITROPROPANE DIOXYGENASE"/>
    <property type="match status" value="1"/>
</dbReference>
<dbReference type="Pfam" id="PF03060">
    <property type="entry name" value="NMO"/>
    <property type="match status" value="1"/>
</dbReference>
<evidence type="ECO:0000256" key="2">
    <source>
        <dbReference type="ARBA" id="ARBA00022643"/>
    </source>
</evidence>
<dbReference type="GO" id="GO:0018580">
    <property type="term" value="F:nitronate monooxygenase activity"/>
    <property type="evidence" value="ECO:0007669"/>
    <property type="project" value="InterPro"/>
</dbReference>
<gene>
    <name evidence="4" type="ORF">J3R30DRAFT_3659255</name>
</gene>
<keyword evidence="2" id="KW-0288">FMN</keyword>
<dbReference type="Proteomes" id="UP001150266">
    <property type="component" value="Unassembled WGS sequence"/>
</dbReference>
<dbReference type="Gene3D" id="3.20.20.70">
    <property type="entry name" value="Aldolase class I"/>
    <property type="match status" value="1"/>
</dbReference>
<dbReference type="PANTHER" id="PTHR32332:SF31">
    <property type="entry name" value="2-NITROPROPANE DIOXYGENASE FAMILY, PUTATIVE (AFU_ORTHOLOGUE AFUA_2G09850)-RELATED"/>
    <property type="match status" value="1"/>
</dbReference>
<name>A0A9W9A3P6_9AGAR</name>
<evidence type="ECO:0000313" key="4">
    <source>
        <dbReference type="EMBL" id="KAJ4473769.1"/>
    </source>
</evidence>
<comment type="caution">
    <text evidence="4">The sequence shown here is derived from an EMBL/GenBank/DDBJ whole genome shotgun (WGS) entry which is preliminary data.</text>
</comment>
<sequence>MAGASGGALAAQATNGGGFGFISAGYQPVENLIDELSLARSLLETRRSTETLPIGVGYLGWLLDKMPSEESESLLNAALTANVQAFWFSFGSDLGRWIRHVRENSSAKSPLVFIQVNSLEEAIYAVEILKADIIVAQGIESGGHGGNYAPPLYNLLRDITDHFSVGSSHKPVVLAAGGLANGADIAFQLTRGAAGAVMGTRFLLTPECKYTDAQRQALIAAKSEDTARTLAFDHARGTIDWPEGIDGRGLRNDTVSDFEQDVSLALIQSKFIEGTRMQDRKRFLVWAGTGVGLMDHIMPAKEAVKELHQECAQQLKLSNVKK</sequence>
<dbReference type="InterPro" id="IPR004136">
    <property type="entry name" value="NMO"/>
</dbReference>
<dbReference type="SUPFAM" id="SSF51412">
    <property type="entry name" value="Inosine monophosphate dehydrogenase (IMPDH)"/>
    <property type="match status" value="1"/>
</dbReference>
<reference evidence="4" key="1">
    <citation type="submission" date="2022-08" db="EMBL/GenBank/DDBJ databases">
        <title>A Global Phylogenomic Analysis of the Shiitake Genus Lentinula.</title>
        <authorList>
            <consortium name="DOE Joint Genome Institute"/>
            <person name="Sierra-Patev S."/>
            <person name="Min B."/>
            <person name="Naranjo-Ortiz M."/>
            <person name="Looney B."/>
            <person name="Konkel Z."/>
            <person name="Slot J.C."/>
            <person name="Sakamoto Y."/>
            <person name="Steenwyk J.L."/>
            <person name="Rokas A."/>
            <person name="Carro J."/>
            <person name="Camarero S."/>
            <person name="Ferreira P."/>
            <person name="Molpeceres G."/>
            <person name="Ruiz-Duenas F.J."/>
            <person name="Serrano A."/>
            <person name="Henrissat B."/>
            <person name="Drula E."/>
            <person name="Hughes K.W."/>
            <person name="Mata J.L."/>
            <person name="Ishikawa N.K."/>
            <person name="Vargas-Isla R."/>
            <person name="Ushijima S."/>
            <person name="Smith C.A."/>
            <person name="Ahrendt S."/>
            <person name="Andreopoulos W."/>
            <person name="He G."/>
            <person name="Labutti K."/>
            <person name="Lipzen A."/>
            <person name="Ng V."/>
            <person name="Riley R."/>
            <person name="Sandor L."/>
            <person name="Barry K."/>
            <person name="Martinez A.T."/>
            <person name="Xiao Y."/>
            <person name="Gibbons J.G."/>
            <person name="Terashima K."/>
            <person name="Grigoriev I.V."/>
            <person name="Hibbett D.S."/>
        </authorList>
    </citation>
    <scope>NUCLEOTIDE SEQUENCE</scope>
    <source>
        <strain evidence="4">JLM2183</strain>
    </source>
</reference>
<dbReference type="AlphaFoldDB" id="A0A9W9A3P6"/>
<dbReference type="InterPro" id="IPR013785">
    <property type="entry name" value="Aldolase_TIM"/>
</dbReference>
<proteinExistence type="predicted"/>
<evidence type="ECO:0000256" key="1">
    <source>
        <dbReference type="ARBA" id="ARBA00022630"/>
    </source>
</evidence>
<dbReference type="CDD" id="cd04730">
    <property type="entry name" value="NPD_like"/>
    <property type="match status" value="1"/>
</dbReference>
<accession>A0A9W9A3P6</accession>